<dbReference type="InterPro" id="IPR051409">
    <property type="entry name" value="Atypical_kinase_ADCK"/>
</dbReference>
<evidence type="ECO:0000256" key="1">
    <source>
        <dbReference type="ARBA" id="ARBA00009670"/>
    </source>
</evidence>
<evidence type="ECO:0000259" key="5">
    <source>
        <dbReference type="Pfam" id="PF03109"/>
    </source>
</evidence>
<dbReference type="InterPro" id="IPR034646">
    <property type="entry name" value="ADCK3_dom"/>
</dbReference>
<dbReference type="PANTHER" id="PTHR43851:SF3">
    <property type="entry name" value="COENZYME Q8"/>
    <property type="match status" value="1"/>
</dbReference>
<dbReference type="RefSeq" id="WP_327094903.1">
    <property type="nucleotide sequence ID" value="NZ_CP109149.1"/>
</dbReference>
<keyword evidence="3" id="KW-0547">Nucleotide-binding</keyword>
<dbReference type="PANTHER" id="PTHR43851">
    <property type="match status" value="1"/>
</dbReference>
<keyword evidence="2" id="KW-0808">Transferase</keyword>
<keyword evidence="4" id="KW-0067">ATP-binding</keyword>
<evidence type="ECO:0000256" key="2">
    <source>
        <dbReference type="ARBA" id="ARBA00022679"/>
    </source>
</evidence>
<organism evidence="6 7">
    <name type="scientific">Nocardia vinacea</name>
    <dbReference type="NCBI Taxonomy" id="96468"/>
    <lineage>
        <taxon>Bacteria</taxon>
        <taxon>Bacillati</taxon>
        <taxon>Actinomycetota</taxon>
        <taxon>Actinomycetes</taxon>
        <taxon>Mycobacteriales</taxon>
        <taxon>Nocardiaceae</taxon>
        <taxon>Nocardia</taxon>
    </lineage>
</organism>
<dbReference type="SUPFAM" id="SSF56112">
    <property type="entry name" value="Protein kinase-like (PK-like)"/>
    <property type="match status" value="1"/>
</dbReference>
<evidence type="ECO:0000313" key="7">
    <source>
        <dbReference type="Proteomes" id="UP001432062"/>
    </source>
</evidence>
<evidence type="ECO:0000256" key="3">
    <source>
        <dbReference type="ARBA" id="ARBA00022741"/>
    </source>
</evidence>
<dbReference type="CDD" id="cd13970">
    <property type="entry name" value="ABC1_ADCK3"/>
    <property type="match status" value="1"/>
</dbReference>
<name>A0ABZ1Z847_9NOCA</name>
<sequence length="471" mass="51924">MRSNGKPPVRTAVRNAKLAALPVAFAGRQAAGVGKRALGRPAGEVNREIQMRTAQHIFEVLGELKGCAVKLGQLLAIYELALPPDLAEPYKIALSRLQDSAPAMLPRSVHAAMAASMGENWRWHFREFDDRRAAAASLGQVHRAVWRDGTPVAVKVMYPGGKQAVANELDQLRRISMLATVFVPGADVKGVTEAICACVLDELDYAAEAESQRIFAAAYADDPDFYIPRVIEQRGDVLVTEWLDGTPLPRVIAAGTRAERDRVGMQLVRFMASSWIRSGLLYGDPHPGNFRVLPDGRLGVVDFGACTPWPTEGFEEFAFDYCDALFNGGPAELEAAARRHGFCEPGRVLDAEDLFHVVAPCVEPFRHANYRFTMRWLRKQVLRVTNPRLSNALRQGTMPARFTPFARSMLTLIGAIGQLETEGSFRDEVGRWHPTLHELVTRPVEDGAVPVDLAVARHKRAEADARRMSVG</sequence>
<accession>A0ABZ1Z847</accession>
<dbReference type="Proteomes" id="UP001432062">
    <property type="component" value="Chromosome"/>
</dbReference>
<dbReference type="GO" id="GO:0016301">
    <property type="term" value="F:kinase activity"/>
    <property type="evidence" value="ECO:0007669"/>
    <property type="project" value="UniProtKB-KW"/>
</dbReference>
<comment type="similarity">
    <text evidence="1">Belongs to the protein kinase superfamily. ADCK protein kinase family.</text>
</comment>
<evidence type="ECO:0000256" key="4">
    <source>
        <dbReference type="ARBA" id="ARBA00022840"/>
    </source>
</evidence>
<reference evidence="6" key="1">
    <citation type="submission" date="2022-10" db="EMBL/GenBank/DDBJ databases">
        <title>The complete genomes of actinobacterial strains from the NBC collection.</title>
        <authorList>
            <person name="Joergensen T.S."/>
            <person name="Alvarez Arevalo M."/>
            <person name="Sterndorff E.B."/>
            <person name="Faurdal D."/>
            <person name="Vuksanovic O."/>
            <person name="Mourched A.-S."/>
            <person name="Charusanti P."/>
            <person name="Shaw S."/>
            <person name="Blin K."/>
            <person name="Weber T."/>
        </authorList>
    </citation>
    <scope>NUCLEOTIDE SEQUENCE</scope>
    <source>
        <strain evidence="6">NBC_01482</strain>
    </source>
</reference>
<evidence type="ECO:0000313" key="6">
    <source>
        <dbReference type="EMBL" id="WUV50210.1"/>
    </source>
</evidence>
<dbReference type="Pfam" id="PF03109">
    <property type="entry name" value="ABC1"/>
    <property type="match status" value="1"/>
</dbReference>
<dbReference type="EMBL" id="CP109441">
    <property type="protein sequence ID" value="WUV50210.1"/>
    <property type="molecule type" value="Genomic_DNA"/>
</dbReference>
<proteinExistence type="inferred from homology"/>
<keyword evidence="6" id="KW-0418">Kinase</keyword>
<protein>
    <submittedName>
        <fullName evidence="6">AarF/ABC1/UbiB kinase family protein</fullName>
    </submittedName>
</protein>
<gene>
    <name evidence="6" type="ORF">OG563_19650</name>
</gene>
<keyword evidence="7" id="KW-1185">Reference proteome</keyword>
<dbReference type="InterPro" id="IPR011009">
    <property type="entry name" value="Kinase-like_dom_sf"/>
</dbReference>
<dbReference type="InterPro" id="IPR004147">
    <property type="entry name" value="ABC1_dom"/>
</dbReference>
<feature type="domain" description="ABC1 atypical kinase-like" evidence="5">
    <location>
        <begin position="96"/>
        <end position="310"/>
    </location>
</feature>